<dbReference type="InterPro" id="IPR051338">
    <property type="entry name" value="NodU/CmcH_Carbamoyltrnsfr"/>
</dbReference>
<proteinExistence type="inferred from homology"/>
<gene>
    <name evidence="4" type="ORF">ACFOGJ_24605</name>
</gene>
<evidence type="ECO:0000256" key="1">
    <source>
        <dbReference type="ARBA" id="ARBA00006129"/>
    </source>
</evidence>
<dbReference type="PANTHER" id="PTHR34847">
    <property type="entry name" value="NODULATION PROTEIN U"/>
    <property type="match status" value="1"/>
</dbReference>
<dbReference type="InterPro" id="IPR038152">
    <property type="entry name" value="Carbam_trans_C_sf"/>
</dbReference>
<evidence type="ECO:0000313" key="4">
    <source>
        <dbReference type="EMBL" id="MFC3230452.1"/>
    </source>
</evidence>
<dbReference type="SUPFAM" id="SSF53067">
    <property type="entry name" value="Actin-like ATPase domain"/>
    <property type="match status" value="1"/>
</dbReference>
<feature type="domain" description="Carbamoyltransferase" evidence="2">
    <location>
        <begin position="3"/>
        <end position="342"/>
    </location>
</feature>
<dbReference type="Gene3D" id="3.30.420.40">
    <property type="match status" value="2"/>
</dbReference>
<dbReference type="Pfam" id="PF02543">
    <property type="entry name" value="Carbam_trans_N"/>
    <property type="match status" value="1"/>
</dbReference>
<dbReference type="InterPro" id="IPR031730">
    <property type="entry name" value="Carbam_trans_C"/>
</dbReference>
<organism evidence="4 5">
    <name type="scientific">Marinibaculum pumilum</name>
    <dbReference type="NCBI Taxonomy" id="1766165"/>
    <lineage>
        <taxon>Bacteria</taxon>
        <taxon>Pseudomonadati</taxon>
        <taxon>Pseudomonadota</taxon>
        <taxon>Alphaproteobacteria</taxon>
        <taxon>Rhodospirillales</taxon>
        <taxon>Rhodospirillaceae</taxon>
        <taxon>Marinibaculum</taxon>
    </lineage>
</organism>
<feature type="domain" description="Carbamoyltransferase C-terminal" evidence="3">
    <location>
        <begin position="400"/>
        <end position="567"/>
    </location>
</feature>
<dbReference type="InterPro" id="IPR003696">
    <property type="entry name" value="Carbtransf_dom"/>
</dbReference>
<dbReference type="CDD" id="cd24100">
    <property type="entry name" value="ASKHA_NBD_MJ1051-like_N"/>
    <property type="match status" value="1"/>
</dbReference>
<dbReference type="InterPro" id="IPR043129">
    <property type="entry name" value="ATPase_NBD"/>
</dbReference>
<protein>
    <submittedName>
        <fullName evidence="4">Carbamoyltransferase C-terminal domain-containing protein</fullName>
    </submittedName>
</protein>
<reference evidence="5" key="1">
    <citation type="journal article" date="2019" name="Int. J. Syst. Evol. Microbiol.">
        <title>The Global Catalogue of Microorganisms (GCM) 10K type strain sequencing project: providing services to taxonomists for standard genome sequencing and annotation.</title>
        <authorList>
            <consortium name="The Broad Institute Genomics Platform"/>
            <consortium name="The Broad Institute Genome Sequencing Center for Infectious Disease"/>
            <person name="Wu L."/>
            <person name="Ma J."/>
        </authorList>
    </citation>
    <scope>NUCLEOTIDE SEQUENCE [LARGE SCALE GENOMIC DNA]</scope>
    <source>
        <strain evidence="5">KCTC 42964</strain>
    </source>
</reference>
<evidence type="ECO:0000259" key="2">
    <source>
        <dbReference type="Pfam" id="PF02543"/>
    </source>
</evidence>
<accession>A0ABV7L781</accession>
<comment type="caution">
    <text evidence="4">The sequence shown here is derived from an EMBL/GenBank/DDBJ whole genome shotgun (WGS) entry which is preliminary data.</text>
</comment>
<keyword evidence="5" id="KW-1185">Reference proteome</keyword>
<dbReference type="EMBL" id="JBHRTR010000046">
    <property type="protein sequence ID" value="MFC3230452.1"/>
    <property type="molecule type" value="Genomic_DNA"/>
</dbReference>
<dbReference type="RefSeq" id="WP_379905632.1">
    <property type="nucleotide sequence ID" value="NZ_JBHRTR010000046.1"/>
</dbReference>
<dbReference type="Gene3D" id="3.90.870.20">
    <property type="entry name" value="Carbamoyltransferase, C-terminal domain"/>
    <property type="match status" value="1"/>
</dbReference>
<name>A0ABV7L781_9PROT</name>
<comment type="similarity">
    <text evidence="1">Belongs to the NodU/CmcH family.</text>
</comment>
<dbReference type="Pfam" id="PF16861">
    <property type="entry name" value="Carbam_trans_C"/>
    <property type="match status" value="1"/>
</dbReference>
<dbReference type="Proteomes" id="UP001595528">
    <property type="component" value="Unassembled WGS sequence"/>
</dbReference>
<sequence length="575" mass="62924">MLILGIHSGNHDAGAVLADEYRILAAVAQERMTRRKTDGGRMPVEAIAECLAIAGVGLQDVDAVVLGRGAFLSRYFTHLRGGRAAEQAVRRLLGREKHKSMEREARRYACLDSLSMFDRDRFLADYGFRPDADLAFYNHHRSHAMATLFHTDWDDALLYTADGGGDNVQYSHRILRDGELATLYGGDEGLLLPPNVDSLGLVYGFATQALGFRINRHEGKLTGLAALGEPVLKDRLAAHFRVDGEGRIQSDFPDYPALRQFVLDWAQGQKREDVAASAQALLEEYILEAVGRLLRVSGSRRLGLSGGVFANVRLNQRLAEELPVDEVFVYPAMSDQGLAAGGVLIYLLERDGLAHWLTQRQRLQHLYLGRDYGAAIDTALSAAPGVVRQEGGPVAPTVAALQTGRAIAIYTRGMEHGPRALGARSILAAPGRAEINDSLNDRLGRSEFMPFAPVAKASDADHLFDLPPQSRYAARFMTITCAVKPDWRSRIPAVVHVDGTARPQLIHRDDNPLYHDIVDGYGAATGVKALVNTSFNAHEEPIIDSPAQCVRALLDDRIDGVVTETALWLRADKSG</sequence>
<dbReference type="PANTHER" id="PTHR34847:SF1">
    <property type="entry name" value="NODULATION PROTEIN U"/>
    <property type="match status" value="1"/>
</dbReference>
<evidence type="ECO:0000259" key="3">
    <source>
        <dbReference type="Pfam" id="PF16861"/>
    </source>
</evidence>
<evidence type="ECO:0000313" key="5">
    <source>
        <dbReference type="Proteomes" id="UP001595528"/>
    </source>
</evidence>